<sequence>MSKELSLSQSAQYVGPYRLEKTLGKGQTGLVKLGIHCITGQKVAIKIVNREKLSESVLMKVEREIAILKLIEHPHVLKLHDVYENNKYLYLVLEHVSGGELFDYLVKKGRLTPKEARKFFRQIISALDFCHSHSICHRDLKPENLLLDEKNNIRIADFGMASLQVFVCQKYDGRRADVWSCGVILFALLVGALPFDHDNLRQLLEKVKSGVFHMPHFIPPDCQALLKGMIEVDPEKRLTLEVIQKHTWYQSGRNEPCPEQPVPRRVCLGRILSLTELDPDVLDSMHSLGCFRDRGKLTRDLQCEEDNQEKMIYYLLLDRKERYPSYEDEDLPPRNDVADPPRKRVDSPMLTRHGRCRPERKSLEVLSVTEQGSPTPPRRALDTAAHSQRSRSVSGASTGLSSSPLSSPRSVTKSFYPNSAHSVSQVTPQGSPLPTPSGTPVHHPHHPSSSTPPSNSSSSSSSSRAEGSGVGSLSLTPPSSPGGGGLAASSSAHWRTRLNSFKNNLLGSPRFHRRKMQVPTSEDMSSLTPESSPELAKKSWFGNFISLEKEEQIFVVIRDKPLSSVKADIVHAFLSIPSLSHSVISQTSFRAEYKTSGGPTVFQKPVKFQVDIAFSEGERERERERADREGRRETGIYSVTFTLISGPSRRFKKVVETIQAQLLSSHDQSMGVSDEKNVRPHGTPTRQNSRRSEGGGDRCEWGERGDGGGIGGSGGVLQRRGSGKERTRLLSSNGTQSQP</sequence>
<dbReference type="CDD" id="cd14081">
    <property type="entry name" value="STKc_BRSK1_2"/>
    <property type="match status" value="1"/>
</dbReference>
<dbReference type="PROSITE" id="PS00107">
    <property type="entry name" value="PROTEIN_KINASE_ATP"/>
    <property type="match status" value="1"/>
</dbReference>
<evidence type="ECO:0000256" key="11">
    <source>
        <dbReference type="ARBA" id="ARBA00047899"/>
    </source>
</evidence>
<feature type="compositionally biased region" description="Polar residues" evidence="16">
    <location>
        <begin position="729"/>
        <end position="739"/>
    </location>
</feature>
<feature type="compositionally biased region" description="Low complexity" evidence="16">
    <location>
        <begin position="438"/>
        <end position="463"/>
    </location>
</feature>
<dbReference type="InterPro" id="IPR000719">
    <property type="entry name" value="Prot_kinase_dom"/>
</dbReference>
<dbReference type="PANTHER" id="PTHR24346:SF36">
    <property type="entry name" value="SERINE_THREONINE-PROTEIN KINASE BRSK1 ISOFORM X1-RELATED"/>
    <property type="match status" value="1"/>
</dbReference>
<evidence type="ECO:0000259" key="17">
    <source>
        <dbReference type="PROSITE" id="PS50011"/>
    </source>
</evidence>
<dbReference type="FunFam" id="1.10.510.10:FF:000064">
    <property type="entry name" value="BR serine/threonine-protein kinase 2"/>
    <property type="match status" value="1"/>
</dbReference>
<proteinExistence type="inferred from homology"/>
<evidence type="ECO:0000256" key="13">
    <source>
        <dbReference type="ARBA" id="ARBA00048679"/>
    </source>
</evidence>
<evidence type="ECO:0000256" key="6">
    <source>
        <dbReference type="ARBA" id="ARBA00022741"/>
    </source>
</evidence>
<comment type="catalytic activity">
    <reaction evidence="14">
        <text>L-threonyl-[tau protein] + ATP = O-phospho-L-threonyl-[tau protein] + ADP + H(+)</text>
        <dbReference type="Rhea" id="RHEA:53904"/>
        <dbReference type="Rhea" id="RHEA-COMP:13703"/>
        <dbReference type="Rhea" id="RHEA-COMP:13704"/>
        <dbReference type="ChEBI" id="CHEBI:15378"/>
        <dbReference type="ChEBI" id="CHEBI:30013"/>
        <dbReference type="ChEBI" id="CHEBI:30616"/>
        <dbReference type="ChEBI" id="CHEBI:61977"/>
        <dbReference type="ChEBI" id="CHEBI:456216"/>
        <dbReference type="EC" id="2.7.11.26"/>
    </reaction>
</comment>
<keyword evidence="7" id="KW-0418">Kinase</keyword>
<evidence type="ECO:0000256" key="3">
    <source>
        <dbReference type="ARBA" id="ARBA00022527"/>
    </source>
</evidence>
<evidence type="ECO:0000256" key="4">
    <source>
        <dbReference type="ARBA" id="ARBA00022679"/>
    </source>
</evidence>
<dbReference type="GO" id="GO:0035556">
    <property type="term" value="P:intracellular signal transduction"/>
    <property type="evidence" value="ECO:0007669"/>
    <property type="project" value="TreeGrafter"/>
</dbReference>
<dbReference type="SMART" id="SM00220">
    <property type="entry name" value="S_TKc"/>
    <property type="match status" value="1"/>
</dbReference>
<dbReference type="PANTHER" id="PTHR24346">
    <property type="entry name" value="MAP/MICROTUBULE AFFINITY-REGULATING KINASE"/>
    <property type="match status" value="1"/>
</dbReference>
<feature type="region of interest" description="Disordered" evidence="16">
    <location>
        <begin position="665"/>
        <end position="739"/>
    </location>
</feature>
<dbReference type="InterPro" id="IPR011009">
    <property type="entry name" value="Kinase-like_dom_sf"/>
</dbReference>
<dbReference type="GO" id="GO:0050321">
    <property type="term" value="F:tau-protein kinase activity"/>
    <property type="evidence" value="ECO:0007669"/>
    <property type="project" value="UniProtKB-EC"/>
</dbReference>
<comment type="catalytic activity">
    <reaction evidence="13">
        <text>L-seryl-[protein] + ATP = O-phospho-L-seryl-[protein] + ADP + H(+)</text>
        <dbReference type="Rhea" id="RHEA:17989"/>
        <dbReference type="Rhea" id="RHEA-COMP:9863"/>
        <dbReference type="Rhea" id="RHEA-COMP:11604"/>
        <dbReference type="ChEBI" id="CHEBI:15378"/>
        <dbReference type="ChEBI" id="CHEBI:29999"/>
        <dbReference type="ChEBI" id="CHEBI:30616"/>
        <dbReference type="ChEBI" id="CHEBI:83421"/>
        <dbReference type="ChEBI" id="CHEBI:456216"/>
        <dbReference type="EC" id="2.7.11.1"/>
    </reaction>
</comment>
<comment type="catalytic activity">
    <reaction evidence="11">
        <text>L-threonyl-[protein] + ATP = O-phospho-L-threonyl-[protein] + ADP + H(+)</text>
        <dbReference type="Rhea" id="RHEA:46608"/>
        <dbReference type="Rhea" id="RHEA-COMP:11060"/>
        <dbReference type="Rhea" id="RHEA-COMP:11605"/>
        <dbReference type="ChEBI" id="CHEBI:15378"/>
        <dbReference type="ChEBI" id="CHEBI:30013"/>
        <dbReference type="ChEBI" id="CHEBI:30616"/>
        <dbReference type="ChEBI" id="CHEBI:61977"/>
        <dbReference type="ChEBI" id="CHEBI:456216"/>
        <dbReference type="EC" id="2.7.11.1"/>
    </reaction>
</comment>
<dbReference type="GeneTree" id="ENSGT00940000164511"/>
<reference evidence="18" key="4">
    <citation type="submission" date="2025-09" db="UniProtKB">
        <authorList>
            <consortium name="Ensembl"/>
        </authorList>
    </citation>
    <scope>IDENTIFICATION</scope>
</reference>
<evidence type="ECO:0000256" key="8">
    <source>
        <dbReference type="ARBA" id="ARBA00022840"/>
    </source>
</evidence>
<keyword evidence="9" id="KW-0460">Magnesium</keyword>
<evidence type="ECO:0000256" key="9">
    <source>
        <dbReference type="ARBA" id="ARBA00022842"/>
    </source>
</evidence>
<feature type="compositionally biased region" description="Basic and acidic residues" evidence="16">
    <location>
        <begin position="325"/>
        <end position="346"/>
    </location>
</feature>
<evidence type="ECO:0000256" key="15">
    <source>
        <dbReference type="PROSITE-ProRule" id="PRU10141"/>
    </source>
</evidence>
<dbReference type="GO" id="GO:0046872">
    <property type="term" value="F:metal ion binding"/>
    <property type="evidence" value="ECO:0007669"/>
    <property type="project" value="UniProtKB-KW"/>
</dbReference>
<dbReference type="Proteomes" id="UP000265140">
    <property type="component" value="Chromosome 5"/>
</dbReference>
<feature type="compositionally biased region" description="Low complexity" evidence="16">
    <location>
        <begin position="390"/>
        <end position="414"/>
    </location>
</feature>
<dbReference type="Bgee" id="ENSELUG00000007112">
    <property type="expression patterns" value="Expressed in brain and 5 other cell types or tissues"/>
</dbReference>
<organism evidence="18 19">
    <name type="scientific">Esox lucius</name>
    <name type="common">Northern pike</name>
    <dbReference type="NCBI Taxonomy" id="8010"/>
    <lineage>
        <taxon>Eukaryota</taxon>
        <taxon>Metazoa</taxon>
        <taxon>Chordata</taxon>
        <taxon>Craniata</taxon>
        <taxon>Vertebrata</taxon>
        <taxon>Euteleostomi</taxon>
        <taxon>Actinopterygii</taxon>
        <taxon>Neopterygii</taxon>
        <taxon>Teleostei</taxon>
        <taxon>Protacanthopterygii</taxon>
        <taxon>Esociformes</taxon>
        <taxon>Esocidae</taxon>
        <taxon>Esox</taxon>
    </lineage>
</organism>
<dbReference type="Pfam" id="PF21115">
    <property type="entry name" value="UBA_BRSK"/>
    <property type="match status" value="1"/>
</dbReference>
<keyword evidence="19" id="KW-1185">Reference proteome</keyword>
<comment type="similarity">
    <text evidence="2">Belongs to the protein kinase superfamily. CAMK Ser/Thr protein kinase family. SNF1 subfamily.</text>
</comment>
<evidence type="ECO:0000256" key="1">
    <source>
        <dbReference type="ARBA" id="ARBA00001946"/>
    </source>
</evidence>
<dbReference type="FunFam" id="3.30.200.20:FF:000003">
    <property type="entry name" value="Non-specific serine/threonine protein kinase"/>
    <property type="match status" value="1"/>
</dbReference>
<feature type="compositionally biased region" description="Polar residues" evidence="16">
    <location>
        <begin position="415"/>
        <end position="430"/>
    </location>
</feature>
<reference evidence="19" key="1">
    <citation type="journal article" date="2014" name="PLoS ONE">
        <title>The genome and linkage map of the northern pike (Esox lucius): conserved synteny revealed between the salmonid sister group and the Neoteleostei.</title>
        <authorList>
            <person name="Rondeau E.B."/>
            <person name="Minkley D.R."/>
            <person name="Leong J.S."/>
            <person name="Messmer A.M."/>
            <person name="Jantzen J.R."/>
            <person name="von Schalburg K.R."/>
            <person name="Lemon C."/>
            <person name="Bird N.H."/>
            <person name="Koop B.F."/>
        </authorList>
    </citation>
    <scope>NUCLEOTIDE SEQUENCE</scope>
</reference>
<dbReference type="STRING" id="8010.ENSELUP00000030012"/>
<dbReference type="Ensembl" id="ENSELUT00000009383.3">
    <property type="protein sequence ID" value="ENSELUP00000030012.2"/>
    <property type="gene ID" value="ENSELUG00000007112.3"/>
</dbReference>
<evidence type="ECO:0000313" key="19">
    <source>
        <dbReference type="Proteomes" id="UP000265140"/>
    </source>
</evidence>
<feature type="domain" description="Protein kinase" evidence="17">
    <location>
        <begin position="17"/>
        <end position="249"/>
    </location>
</feature>
<dbReference type="PROSITE" id="PS50011">
    <property type="entry name" value="PROTEIN_KINASE_DOM"/>
    <property type="match status" value="1"/>
</dbReference>
<evidence type="ECO:0000256" key="7">
    <source>
        <dbReference type="ARBA" id="ARBA00022777"/>
    </source>
</evidence>
<reference evidence="18" key="3">
    <citation type="submission" date="2025-08" db="UniProtKB">
        <authorList>
            <consortium name="Ensembl"/>
        </authorList>
    </citation>
    <scope>IDENTIFICATION</scope>
</reference>
<feature type="binding site" evidence="15">
    <location>
        <position position="46"/>
    </location>
    <ligand>
        <name>ATP</name>
        <dbReference type="ChEBI" id="CHEBI:30616"/>
    </ligand>
</feature>
<dbReference type="InterPro" id="IPR017441">
    <property type="entry name" value="Protein_kinase_ATP_BS"/>
</dbReference>
<protein>
    <recommendedName>
        <fullName evidence="17">Protein kinase domain-containing protein</fullName>
    </recommendedName>
</protein>
<dbReference type="Pfam" id="PF21122">
    <property type="entry name" value="KA1_BRSK"/>
    <property type="match status" value="1"/>
</dbReference>
<dbReference type="Gene3D" id="1.10.510.10">
    <property type="entry name" value="Transferase(Phosphotransferase) domain 1"/>
    <property type="match status" value="1"/>
</dbReference>
<dbReference type="CDD" id="cd14340">
    <property type="entry name" value="UBA_BRSK"/>
    <property type="match status" value="1"/>
</dbReference>
<reference evidence="18" key="2">
    <citation type="submission" date="2020-02" db="EMBL/GenBank/DDBJ databases">
        <title>Esox lucius (northern pike) genome, fEsoLuc1, primary haplotype.</title>
        <authorList>
            <person name="Myers G."/>
            <person name="Karagic N."/>
            <person name="Meyer A."/>
            <person name="Pippel M."/>
            <person name="Reichard M."/>
            <person name="Winkler S."/>
            <person name="Tracey A."/>
            <person name="Sims Y."/>
            <person name="Howe K."/>
            <person name="Rhie A."/>
            <person name="Formenti G."/>
            <person name="Durbin R."/>
            <person name="Fedrigo O."/>
            <person name="Jarvis E.D."/>
        </authorList>
    </citation>
    <scope>NUCLEOTIDE SEQUENCE [LARGE SCALE GENOMIC DNA]</scope>
</reference>
<evidence type="ECO:0000313" key="18">
    <source>
        <dbReference type="Ensembl" id="ENSELUP00000030012.2"/>
    </source>
</evidence>
<comment type="catalytic activity">
    <reaction evidence="12">
        <text>L-seryl-[tau protein] + ATP = O-phospho-L-seryl-[tau protein] + ADP + H(+)</text>
        <dbReference type="Rhea" id="RHEA:12801"/>
        <dbReference type="Rhea" id="RHEA-COMP:13701"/>
        <dbReference type="Rhea" id="RHEA-COMP:13702"/>
        <dbReference type="ChEBI" id="CHEBI:15378"/>
        <dbReference type="ChEBI" id="CHEBI:29999"/>
        <dbReference type="ChEBI" id="CHEBI:30616"/>
        <dbReference type="ChEBI" id="CHEBI:83421"/>
        <dbReference type="ChEBI" id="CHEBI:456216"/>
        <dbReference type="EC" id="2.7.11.26"/>
    </reaction>
</comment>
<keyword evidence="10" id="KW-0524">Neurogenesis</keyword>
<dbReference type="GO" id="GO:0007399">
    <property type="term" value="P:nervous system development"/>
    <property type="evidence" value="ECO:0007669"/>
    <property type="project" value="UniProtKB-KW"/>
</dbReference>
<comment type="cofactor">
    <cofactor evidence="1">
        <name>Mg(2+)</name>
        <dbReference type="ChEBI" id="CHEBI:18420"/>
    </cofactor>
</comment>
<dbReference type="InParanoid" id="A0A3P8ZNU5"/>
<evidence type="ECO:0000256" key="2">
    <source>
        <dbReference type="ARBA" id="ARBA00006234"/>
    </source>
</evidence>
<keyword evidence="6 15" id="KW-0547">Nucleotide-binding</keyword>
<dbReference type="GO" id="GO:0005524">
    <property type="term" value="F:ATP binding"/>
    <property type="evidence" value="ECO:0007669"/>
    <property type="project" value="UniProtKB-UniRule"/>
</dbReference>
<feature type="region of interest" description="Disordered" evidence="16">
    <location>
        <begin position="325"/>
        <end position="491"/>
    </location>
</feature>
<dbReference type="Pfam" id="PF00069">
    <property type="entry name" value="Pkinase"/>
    <property type="match status" value="2"/>
</dbReference>
<feature type="compositionally biased region" description="Basic and acidic residues" evidence="16">
    <location>
        <begin position="690"/>
        <end position="706"/>
    </location>
</feature>
<evidence type="ECO:0000256" key="14">
    <source>
        <dbReference type="ARBA" id="ARBA00048878"/>
    </source>
</evidence>
<accession>A0A3P8ZNU5</accession>
<dbReference type="InterPro" id="IPR048622">
    <property type="entry name" value="BRSK1_2-like_UBA"/>
</dbReference>
<dbReference type="AlphaFoldDB" id="A0A3P8ZNU5"/>
<evidence type="ECO:0000256" key="5">
    <source>
        <dbReference type="ARBA" id="ARBA00022723"/>
    </source>
</evidence>
<dbReference type="InterPro" id="IPR008271">
    <property type="entry name" value="Ser/Thr_kinase_AS"/>
</dbReference>
<name>A0A3P8ZNU5_ESOLU</name>
<evidence type="ECO:0000256" key="12">
    <source>
        <dbReference type="ARBA" id="ARBA00048291"/>
    </source>
</evidence>
<evidence type="ECO:0000256" key="10">
    <source>
        <dbReference type="ARBA" id="ARBA00022902"/>
    </source>
</evidence>
<dbReference type="OMA" id="RCEWVEC"/>
<dbReference type="SUPFAM" id="SSF56112">
    <property type="entry name" value="Protein kinase-like (PK-like)"/>
    <property type="match status" value="1"/>
</dbReference>
<evidence type="ECO:0000256" key="16">
    <source>
        <dbReference type="SAM" id="MobiDB-lite"/>
    </source>
</evidence>
<keyword evidence="8 15" id="KW-0067">ATP-binding</keyword>
<dbReference type="PROSITE" id="PS00108">
    <property type="entry name" value="PROTEIN_KINASE_ST"/>
    <property type="match status" value="1"/>
</dbReference>
<keyword evidence="5" id="KW-0479">Metal-binding</keyword>
<keyword evidence="4" id="KW-0808">Transferase</keyword>
<keyword evidence="3" id="KW-0723">Serine/threonine-protein kinase</keyword>
<dbReference type="GO" id="GO:0005737">
    <property type="term" value="C:cytoplasm"/>
    <property type="evidence" value="ECO:0007669"/>
    <property type="project" value="TreeGrafter"/>
</dbReference>